<dbReference type="EMBL" id="CAUYUJ010020282">
    <property type="protein sequence ID" value="CAK0897131.1"/>
    <property type="molecule type" value="Genomic_DNA"/>
</dbReference>
<reference evidence="3" key="1">
    <citation type="submission" date="2023-10" db="EMBL/GenBank/DDBJ databases">
        <authorList>
            <person name="Chen Y."/>
            <person name="Shah S."/>
            <person name="Dougan E. K."/>
            <person name="Thang M."/>
            <person name="Chan C."/>
        </authorList>
    </citation>
    <scope>NUCLEOTIDE SEQUENCE [LARGE SCALE GENOMIC DNA]</scope>
</reference>
<evidence type="ECO:0000313" key="4">
    <source>
        <dbReference type="Proteomes" id="UP001189429"/>
    </source>
</evidence>
<proteinExistence type="predicted"/>
<sequence>MARLVIGLTLMALLALVVLLVGQPFAKPGLGLAATINLEEIAGAHDAHAEVQDPHASEGADDDANNTSEVEEGHADDGHEDSDHKGGDHGDGAHDICHEVSDLGDDTTTEQDSAHRRQSGGGHDEEVDPTSCVVMLVLFGSLVGNTPTWCCSSTDIRLRGTCGIMSTQCSSRWCSTSCSSLVLSQCGPII</sequence>
<organism evidence="3 4">
    <name type="scientific">Prorocentrum cordatum</name>
    <dbReference type="NCBI Taxonomy" id="2364126"/>
    <lineage>
        <taxon>Eukaryota</taxon>
        <taxon>Sar</taxon>
        <taxon>Alveolata</taxon>
        <taxon>Dinophyceae</taxon>
        <taxon>Prorocentrales</taxon>
        <taxon>Prorocentraceae</taxon>
        <taxon>Prorocentrum</taxon>
    </lineage>
</organism>
<protein>
    <submittedName>
        <fullName evidence="3">Uncharacterized protein</fullName>
    </submittedName>
</protein>
<feature type="compositionally biased region" description="Basic and acidic residues" evidence="1">
    <location>
        <begin position="47"/>
        <end position="58"/>
    </location>
</feature>
<gene>
    <name evidence="3" type="ORF">PCOR1329_LOCUS75400</name>
</gene>
<feature type="chain" id="PRO_5045557371" evidence="2">
    <location>
        <begin position="23"/>
        <end position="190"/>
    </location>
</feature>
<feature type="region of interest" description="Disordered" evidence="1">
    <location>
        <begin position="47"/>
        <end position="127"/>
    </location>
</feature>
<comment type="caution">
    <text evidence="3">The sequence shown here is derived from an EMBL/GenBank/DDBJ whole genome shotgun (WGS) entry which is preliminary data.</text>
</comment>
<evidence type="ECO:0000256" key="1">
    <source>
        <dbReference type="SAM" id="MobiDB-lite"/>
    </source>
</evidence>
<accession>A0ABN9XC50</accession>
<evidence type="ECO:0000256" key="2">
    <source>
        <dbReference type="SAM" id="SignalP"/>
    </source>
</evidence>
<keyword evidence="2" id="KW-0732">Signal</keyword>
<evidence type="ECO:0000313" key="3">
    <source>
        <dbReference type="EMBL" id="CAK0897131.1"/>
    </source>
</evidence>
<feature type="signal peptide" evidence="2">
    <location>
        <begin position="1"/>
        <end position="22"/>
    </location>
</feature>
<dbReference type="Proteomes" id="UP001189429">
    <property type="component" value="Unassembled WGS sequence"/>
</dbReference>
<feature type="compositionally biased region" description="Basic and acidic residues" evidence="1">
    <location>
        <begin position="71"/>
        <end position="101"/>
    </location>
</feature>
<name>A0ABN9XC50_9DINO</name>
<keyword evidence="4" id="KW-1185">Reference proteome</keyword>